<feature type="non-terminal residue" evidence="1">
    <location>
        <position position="93"/>
    </location>
</feature>
<evidence type="ECO:0000313" key="2">
    <source>
        <dbReference type="Proteomes" id="UP001153555"/>
    </source>
</evidence>
<evidence type="ECO:0000313" key="1">
    <source>
        <dbReference type="EMBL" id="CAA0834081.1"/>
    </source>
</evidence>
<dbReference type="Proteomes" id="UP001153555">
    <property type="component" value="Unassembled WGS sequence"/>
</dbReference>
<comment type="caution">
    <text evidence="1">The sequence shown here is derived from an EMBL/GenBank/DDBJ whole genome shotgun (WGS) entry which is preliminary data.</text>
</comment>
<organism evidence="1 2">
    <name type="scientific">Striga hermonthica</name>
    <name type="common">Purple witchweed</name>
    <name type="synonym">Buchnera hermonthica</name>
    <dbReference type="NCBI Taxonomy" id="68872"/>
    <lineage>
        <taxon>Eukaryota</taxon>
        <taxon>Viridiplantae</taxon>
        <taxon>Streptophyta</taxon>
        <taxon>Embryophyta</taxon>
        <taxon>Tracheophyta</taxon>
        <taxon>Spermatophyta</taxon>
        <taxon>Magnoliopsida</taxon>
        <taxon>eudicotyledons</taxon>
        <taxon>Gunneridae</taxon>
        <taxon>Pentapetalae</taxon>
        <taxon>asterids</taxon>
        <taxon>lamiids</taxon>
        <taxon>Lamiales</taxon>
        <taxon>Orobanchaceae</taxon>
        <taxon>Buchnereae</taxon>
        <taxon>Striga</taxon>
    </lineage>
</organism>
<dbReference type="EMBL" id="CACSLK010027842">
    <property type="protein sequence ID" value="CAA0834081.1"/>
    <property type="molecule type" value="Genomic_DNA"/>
</dbReference>
<protein>
    <submittedName>
        <fullName evidence="1">Uncharacterized protein</fullName>
    </submittedName>
</protein>
<proteinExistence type="predicted"/>
<gene>
    <name evidence="1" type="ORF">SHERM_29337</name>
</gene>
<dbReference type="AlphaFoldDB" id="A0A9N7NPA2"/>
<feature type="non-terminal residue" evidence="1">
    <location>
        <position position="1"/>
    </location>
</feature>
<accession>A0A9N7NPA2</accession>
<sequence length="93" mass="10527">IVVRMHSGTPKRTRTDAVLRELIACWWRVLWLFYAWADKCSGVLGKADNVQESEARTWRASMMHASIQAALGAHMVVPGCRLDVLGTCAWAWR</sequence>
<reference evidence="1" key="1">
    <citation type="submission" date="2019-12" db="EMBL/GenBank/DDBJ databases">
        <authorList>
            <person name="Scholes J."/>
        </authorList>
    </citation>
    <scope>NUCLEOTIDE SEQUENCE</scope>
</reference>
<keyword evidence="2" id="KW-1185">Reference proteome</keyword>
<name>A0A9N7NPA2_STRHE</name>